<feature type="region of interest" description="Disordered" evidence="1">
    <location>
        <begin position="1"/>
        <end position="57"/>
    </location>
</feature>
<organism evidence="2">
    <name type="scientific">uncultured Caudovirales phage</name>
    <dbReference type="NCBI Taxonomy" id="2100421"/>
    <lineage>
        <taxon>Viruses</taxon>
        <taxon>Duplodnaviria</taxon>
        <taxon>Heunggongvirae</taxon>
        <taxon>Uroviricota</taxon>
        <taxon>Caudoviricetes</taxon>
        <taxon>Peduoviridae</taxon>
        <taxon>Maltschvirus</taxon>
        <taxon>Maltschvirus maltsch</taxon>
    </lineage>
</organism>
<accession>A0A6J7WR78</accession>
<sequence length="109" mass="11653">MKYANGGKAKPFSGKDTKAEERAEAQQVRSGKVSPAQYKAKEMREEKAEGEASDPKQLMATGKAIASGRMSPDQYASQANMANGGLVSFHADMAGNHCGPNSSPRDYKK</sequence>
<feature type="compositionally biased region" description="Basic and acidic residues" evidence="1">
    <location>
        <begin position="13"/>
        <end position="24"/>
    </location>
</feature>
<dbReference type="EMBL" id="LR798284">
    <property type="protein sequence ID" value="CAB5220416.1"/>
    <property type="molecule type" value="Genomic_DNA"/>
</dbReference>
<reference evidence="2" key="1">
    <citation type="submission" date="2020-05" db="EMBL/GenBank/DDBJ databases">
        <authorList>
            <person name="Chiriac C."/>
            <person name="Salcher M."/>
            <person name="Ghai R."/>
            <person name="Kavagutti S V."/>
        </authorList>
    </citation>
    <scope>NUCLEOTIDE SEQUENCE</scope>
</reference>
<gene>
    <name evidence="2" type="ORF">UFOVP236_51</name>
</gene>
<protein>
    <submittedName>
        <fullName evidence="2">Uncharacterized protein</fullName>
    </submittedName>
</protein>
<name>A0A6J7WR78_9CAUD</name>
<proteinExistence type="predicted"/>
<evidence type="ECO:0000256" key="1">
    <source>
        <dbReference type="SAM" id="MobiDB-lite"/>
    </source>
</evidence>
<feature type="compositionally biased region" description="Basic and acidic residues" evidence="1">
    <location>
        <begin position="39"/>
        <end position="54"/>
    </location>
</feature>
<evidence type="ECO:0000313" key="2">
    <source>
        <dbReference type="EMBL" id="CAB5220416.1"/>
    </source>
</evidence>